<evidence type="ECO:0000256" key="4">
    <source>
        <dbReference type="ARBA" id="ARBA00023030"/>
    </source>
</evidence>
<dbReference type="EMBL" id="AJVK01059861">
    <property type="status" value="NOT_ANNOTATED_CDS"/>
    <property type="molecule type" value="Genomic_DNA"/>
</dbReference>
<dbReference type="InterPro" id="IPR015615">
    <property type="entry name" value="TGF-beta-rel"/>
</dbReference>
<evidence type="ECO:0000256" key="2">
    <source>
        <dbReference type="ARBA" id="ARBA00006656"/>
    </source>
</evidence>
<evidence type="ECO:0000256" key="6">
    <source>
        <dbReference type="RuleBase" id="RU000354"/>
    </source>
</evidence>
<accession>A0A1B0EYE3</accession>
<dbReference type="PROSITE" id="PS51362">
    <property type="entry name" value="TGF_BETA_2"/>
    <property type="match status" value="2"/>
</dbReference>
<dbReference type="PANTHER" id="PTHR11848:SF298">
    <property type="entry name" value="DAWDLE, ISOFORM A"/>
    <property type="match status" value="1"/>
</dbReference>
<evidence type="ECO:0000256" key="5">
    <source>
        <dbReference type="ARBA" id="ARBA00023157"/>
    </source>
</evidence>
<evidence type="ECO:0000313" key="9">
    <source>
        <dbReference type="Proteomes" id="UP000092462"/>
    </source>
</evidence>
<dbReference type="Gene3D" id="2.10.90.10">
    <property type="entry name" value="Cystine-knot cytokines"/>
    <property type="match status" value="2"/>
</dbReference>
<reference evidence="8" key="1">
    <citation type="submission" date="2022-08" db="UniProtKB">
        <authorList>
            <consortium name="EnsemblMetazoa"/>
        </authorList>
    </citation>
    <scope>IDENTIFICATION</scope>
    <source>
        <strain evidence="8">Israel</strain>
    </source>
</reference>
<dbReference type="VEuPathDB" id="VectorBase:PPAI007237"/>
<dbReference type="PRINTS" id="PR00669">
    <property type="entry name" value="INHIBINA"/>
</dbReference>
<dbReference type="VEuPathDB" id="VectorBase:PPAPM1_004285"/>
<evidence type="ECO:0000259" key="7">
    <source>
        <dbReference type="PROSITE" id="PS51362"/>
    </source>
</evidence>
<keyword evidence="5" id="KW-1015">Disulfide bond</keyword>
<organism evidence="8 9">
    <name type="scientific">Phlebotomus papatasi</name>
    <name type="common">Sandfly</name>
    <dbReference type="NCBI Taxonomy" id="29031"/>
    <lineage>
        <taxon>Eukaryota</taxon>
        <taxon>Metazoa</taxon>
        <taxon>Ecdysozoa</taxon>
        <taxon>Arthropoda</taxon>
        <taxon>Hexapoda</taxon>
        <taxon>Insecta</taxon>
        <taxon>Pterygota</taxon>
        <taxon>Neoptera</taxon>
        <taxon>Endopterygota</taxon>
        <taxon>Diptera</taxon>
        <taxon>Nematocera</taxon>
        <taxon>Psychodoidea</taxon>
        <taxon>Psychodidae</taxon>
        <taxon>Phlebotomus</taxon>
        <taxon>Phlebotomus</taxon>
    </lineage>
</organism>
<dbReference type="PANTHER" id="PTHR11848">
    <property type="entry name" value="TGF-BETA FAMILY"/>
    <property type="match status" value="1"/>
</dbReference>
<dbReference type="Proteomes" id="UP000092462">
    <property type="component" value="Unassembled WGS sequence"/>
</dbReference>
<dbReference type="Gene3D" id="2.60.120.970">
    <property type="match status" value="1"/>
</dbReference>
<evidence type="ECO:0000256" key="3">
    <source>
        <dbReference type="ARBA" id="ARBA00022525"/>
    </source>
</evidence>
<evidence type="ECO:0000313" key="8">
    <source>
        <dbReference type="EnsemblMetazoa" id="PPAI007237-PA"/>
    </source>
</evidence>
<dbReference type="AlphaFoldDB" id="A0A1B0EYE3"/>
<feature type="domain" description="TGF-beta family profile" evidence="7">
    <location>
        <begin position="193"/>
        <end position="259"/>
    </location>
</feature>
<dbReference type="Pfam" id="PF00019">
    <property type="entry name" value="TGF_beta"/>
    <property type="match status" value="1"/>
</dbReference>
<dbReference type="GO" id="GO:0005615">
    <property type="term" value="C:extracellular space"/>
    <property type="evidence" value="ECO:0007669"/>
    <property type="project" value="TreeGrafter"/>
</dbReference>
<comment type="subcellular location">
    <subcellularLocation>
        <location evidence="1">Secreted</location>
    </subcellularLocation>
</comment>
<dbReference type="PROSITE" id="PS00250">
    <property type="entry name" value="TGF_BETA_1"/>
    <property type="match status" value="1"/>
</dbReference>
<proteinExistence type="inferred from homology"/>
<keyword evidence="4 6" id="KW-0339">Growth factor</keyword>
<keyword evidence="9" id="KW-1185">Reference proteome</keyword>
<comment type="similarity">
    <text evidence="2 6">Belongs to the TGF-beta family.</text>
</comment>
<feature type="domain" description="TGF-beta family profile" evidence="7">
    <location>
        <begin position="1"/>
        <end position="51"/>
    </location>
</feature>
<protein>
    <recommendedName>
        <fullName evidence="7">TGF-beta family profile domain-containing protein</fullName>
    </recommendedName>
</protein>
<sequence length="259" mass="29466">MRNYQQSRTLRMTTCCTATEFSALQLFYLDSNNTATQKVLPNMIVEGYSGVPLRISRLIDHRLCSRDAQCFSFQIPSDVHADEVESANLWLYKLPDPMDSHNQTFVISELAHWDPARKFPKRSPLAIHETPVGEGWVRVGLQWATRRWVEHREWRHVLHVSCKTCSGASVVAGSVPRQPFIVVDVSSNGGGKRVRRNINCSAGVTDCCRERLYVNFADIEWDDWIIYPPGYHAYFCRGSCTSVATIAQGSQHNYVLRVS</sequence>
<dbReference type="GO" id="GO:0005125">
    <property type="term" value="F:cytokine activity"/>
    <property type="evidence" value="ECO:0007669"/>
    <property type="project" value="TreeGrafter"/>
</dbReference>
<dbReference type="InterPro" id="IPR029034">
    <property type="entry name" value="Cystine-knot_cytokine"/>
</dbReference>
<dbReference type="SMART" id="SM00204">
    <property type="entry name" value="TGFB"/>
    <property type="match status" value="1"/>
</dbReference>
<evidence type="ECO:0000256" key="1">
    <source>
        <dbReference type="ARBA" id="ARBA00004613"/>
    </source>
</evidence>
<dbReference type="InterPro" id="IPR017948">
    <property type="entry name" value="TGFb_CS"/>
</dbReference>
<dbReference type="EnsemblMetazoa" id="PPAI007237-RA">
    <property type="protein sequence ID" value="PPAI007237-PA"/>
    <property type="gene ID" value="PPAI007237"/>
</dbReference>
<dbReference type="InterPro" id="IPR001839">
    <property type="entry name" value="TGF-b_C"/>
</dbReference>
<dbReference type="SUPFAM" id="SSF57501">
    <property type="entry name" value="Cystine-knot cytokines"/>
    <property type="match status" value="1"/>
</dbReference>
<name>A0A1B0EYE3_PHLPP</name>
<keyword evidence="3" id="KW-0964">Secreted</keyword>
<dbReference type="GO" id="GO:0008083">
    <property type="term" value="F:growth factor activity"/>
    <property type="evidence" value="ECO:0007669"/>
    <property type="project" value="UniProtKB-KW"/>
</dbReference>